<dbReference type="RefSeq" id="WP_181375203.1">
    <property type="nucleotide sequence ID" value="NZ_MG869619.1"/>
</dbReference>
<accession>A0A2S1FJ20</accession>
<gene>
    <name evidence="2" type="ORF">pH1NP1_p009</name>
</gene>
<name>A0A2S1FJ20_9BURK</name>
<organism evidence="2">
    <name type="scientific">Polaromonas sp. H1N</name>
    <dbReference type="NCBI Taxonomy" id="1840283"/>
    <lineage>
        <taxon>Bacteria</taxon>
        <taxon>Pseudomonadati</taxon>
        <taxon>Pseudomonadota</taxon>
        <taxon>Betaproteobacteria</taxon>
        <taxon>Burkholderiales</taxon>
        <taxon>Comamonadaceae</taxon>
        <taxon>Polaromonas</taxon>
    </lineage>
</organism>
<dbReference type="Gene3D" id="3.90.1720.10">
    <property type="entry name" value="endopeptidase domain like (from Nostoc punctiforme)"/>
    <property type="match status" value="1"/>
</dbReference>
<protein>
    <submittedName>
        <fullName evidence="2">Putative peptidase</fullName>
    </submittedName>
</protein>
<proteinExistence type="predicted"/>
<feature type="domain" description="LRAT" evidence="1">
    <location>
        <begin position="12"/>
        <end position="102"/>
    </location>
</feature>
<dbReference type="InterPro" id="IPR007053">
    <property type="entry name" value="LRAT_dom"/>
</dbReference>
<evidence type="ECO:0000259" key="1">
    <source>
        <dbReference type="Pfam" id="PF04970"/>
    </source>
</evidence>
<dbReference type="AlphaFoldDB" id="A0A2S1FJ20"/>
<reference evidence="2" key="1">
    <citation type="submission" date="2018-01" db="EMBL/GenBank/DDBJ databases">
        <title>Plasmids of psychrophilic Polaromonas spp. isolated from Arctic and Antarctic glaciers.</title>
        <authorList>
            <person name="Dziewit L."/>
            <person name="Ciok A."/>
        </authorList>
    </citation>
    <scope>NUCLEOTIDE SEQUENCE</scope>
    <source>
        <plasmid evidence="2">pH1NP1</plasmid>
    </source>
</reference>
<geneLocation type="plasmid" evidence="2">
    <name>pH1NP1</name>
</geneLocation>
<keyword evidence="2" id="KW-0614">Plasmid</keyword>
<dbReference type="Pfam" id="PF04970">
    <property type="entry name" value="LRAT"/>
    <property type="match status" value="1"/>
</dbReference>
<dbReference type="EMBL" id="MG869619">
    <property type="protein sequence ID" value="AWD72187.1"/>
    <property type="molecule type" value="Genomic_DNA"/>
</dbReference>
<sequence length="128" mass="14750">MKIIELPVYKAGEVIEAWRIFYWHVGIVSERWVDGEQVILSCSCQQNMVVEERMSKFSLGFPVQRKDIPCTLNTEEVLARARSKLGHAYDIFRWNCEHFVYYSLGLEPKSPQLALAALTVISWIATAK</sequence>
<evidence type="ECO:0000313" key="2">
    <source>
        <dbReference type="EMBL" id="AWD72187.1"/>
    </source>
</evidence>